<feature type="transmembrane region" description="Helical" evidence="1">
    <location>
        <begin position="135"/>
        <end position="153"/>
    </location>
</feature>
<feature type="transmembrane region" description="Helical" evidence="1">
    <location>
        <begin position="12"/>
        <end position="42"/>
    </location>
</feature>
<evidence type="ECO:0000256" key="1">
    <source>
        <dbReference type="SAM" id="Phobius"/>
    </source>
</evidence>
<dbReference type="Proteomes" id="UP000615796">
    <property type="component" value="Unassembled WGS sequence"/>
</dbReference>
<dbReference type="Pfam" id="PF03350">
    <property type="entry name" value="UPF0114"/>
    <property type="match status" value="1"/>
</dbReference>
<feature type="transmembrane region" description="Helical" evidence="1">
    <location>
        <begin position="105"/>
        <end position="123"/>
    </location>
</feature>
<reference evidence="2" key="1">
    <citation type="submission" date="2020-08" db="EMBL/GenBank/DDBJ databases">
        <title>Genome Sequencing and Pan-Genome Analysis of Migratory bird Vibrio Strains, Inner Mongolia.</title>
        <authorList>
            <person name="Zheng L."/>
        </authorList>
    </citation>
    <scope>NUCLEOTIDE SEQUENCE</scope>
    <source>
        <strain evidence="2">M13F</strain>
    </source>
</reference>
<organism evidence="2 3">
    <name type="scientific">Vibrio metschnikovii</name>
    <dbReference type="NCBI Taxonomy" id="28172"/>
    <lineage>
        <taxon>Bacteria</taxon>
        <taxon>Pseudomonadati</taxon>
        <taxon>Pseudomonadota</taxon>
        <taxon>Gammaproteobacteria</taxon>
        <taxon>Vibrionales</taxon>
        <taxon>Vibrionaceae</taxon>
        <taxon>Vibrio</taxon>
    </lineage>
</organism>
<keyword evidence="3" id="KW-1185">Reference proteome</keyword>
<sequence length="157" mass="17130">MDRLFGSSRFLVLAVIVTSFIAAVILYLVVLSIMFGIVSNLWGEIPSGVTQGKMLAVRLLKVLDISLIAITFQIIAASLYRLFIRPSAFEASPFLSALAIGNFHDLKITLLQVAVVIMIILFLEHLVEVGASIETLYLGAGMSMVIAAAIWAWKSMK</sequence>
<dbReference type="InterPro" id="IPR005134">
    <property type="entry name" value="UPF0114"/>
</dbReference>
<dbReference type="AlphaFoldDB" id="A0A9X0UHH8"/>
<keyword evidence="1" id="KW-0472">Membrane</keyword>
<dbReference type="EMBL" id="JACRUP010000003">
    <property type="protein sequence ID" value="MBC5850805.1"/>
    <property type="molecule type" value="Genomic_DNA"/>
</dbReference>
<keyword evidence="1" id="KW-1133">Transmembrane helix</keyword>
<proteinExistence type="predicted"/>
<name>A0A9X0UHH8_VIBME</name>
<gene>
    <name evidence="2" type="ORF">H8Q88_07490</name>
</gene>
<evidence type="ECO:0000313" key="3">
    <source>
        <dbReference type="Proteomes" id="UP000615796"/>
    </source>
</evidence>
<feature type="transmembrane region" description="Helical" evidence="1">
    <location>
        <begin position="62"/>
        <end position="84"/>
    </location>
</feature>
<keyword evidence="1" id="KW-0812">Transmembrane</keyword>
<protein>
    <submittedName>
        <fullName evidence="2">YqhA family protein</fullName>
    </submittedName>
</protein>
<evidence type="ECO:0000313" key="2">
    <source>
        <dbReference type="EMBL" id="MBC5850805.1"/>
    </source>
</evidence>
<comment type="caution">
    <text evidence="2">The sequence shown here is derived from an EMBL/GenBank/DDBJ whole genome shotgun (WGS) entry which is preliminary data.</text>
</comment>
<accession>A0A9X0UHH8</accession>